<sequence length="593" mass="64933">MELLIALFSTKRLARVDLRSSECFDCNDLFGHGLFQKGIAFVTAVSVLAVHCHTQMFTLVAGDVDHWCRKPADVNMSVAAWKNATVPLEPDGRFSRCSVYDRPGDPNSTETVHCLEWDYDPKRAEETLVSSWNLVCHRRPLVGVANAVYSAGALVAMFVVAYMAEHIGRKLVVLSSTAALLAGTVGITFADTYAMYVTTRFVNSAAVTTVTVVSVILLIEVSPDDRRVLYSSVSVGTGLTLADLWFDTLKQVHTSWRFLQAAMLVPTVLVASAFFLVEESPRWLVFKHKFKVAEVVMLAAAKTNGFSLPTTVAMMEKIKDEIVRNQEASQARTPLPDVFDVRRSFAFYTLLKSSALKGDAWVRWNALAVQALSYYLMTWTIRRFTRRQVVTAYFLALGVIGLFMSASVSVAFGPSLLTQLCYAAARACAFVALTLNLCYSAELFPTPLRSAAVCWIFACGRVSAVVASILSALHDVHMEDVELVIMAALAFASALAFQYLPEDSGAVSISGTPVVRSVRGSSAGKLDLDYMKMSLQPAQYAKKAKAHKRKSIRSISSQARSLSPSTPEGSLSPTMTAYSKTHTRNASPAEKLR</sequence>
<accession>A0ACB8CZD2</accession>
<keyword evidence="2" id="KW-1185">Reference proteome</keyword>
<dbReference type="EMBL" id="CM023473">
    <property type="protein sequence ID" value="KAH7954493.1"/>
    <property type="molecule type" value="Genomic_DNA"/>
</dbReference>
<comment type="caution">
    <text evidence="1">The sequence shown here is derived from an EMBL/GenBank/DDBJ whole genome shotgun (WGS) entry which is preliminary data.</text>
</comment>
<evidence type="ECO:0000313" key="2">
    <source>
        <dbReference type="Proteomes" id="UP000821865"/>
    </source>
</evidence>
<protein>
    <submittedName>
        <fullName evidence="1">Uncharacterized protein</fullName>
    </submittedName>
</protein>
<evidence type="ECO:0000313" key="1">
    <source>
        <dbReference type="EMBL" id="KAH7954493.1"/>
    </source>
</evidence>
<dbReference type="Proteomes" id="UP000821865">
    <property type="component" value="Chromosome 4"/>
</dbReference>
<gene>
    <name evidence="1" type="ORF">HPB49_019160</name>
</gene>
<name>A0ACB8CZD2_DERSI</name>
<proteinExistence type="predicted"/>
<reference evidence="1" key="1">
    <citation type="submission" date="2020-05" db="EMBL/GenBank/DDBJ databases">
        <title>Large-scale comparative analyses of tick genomes elucidate their genetic diversity and vector capacities.</title>
        <authorList>
            <person name="Jia N."/>
            <person name="Wang J."/>
            <person name="Shi W."/>
            <person name="Du L."/>
            <person name="Sun Y."/>
            <person name="Zhan W."/>
            <person name="Jiang J."/>
            <person name="Wang Q."/>
            <person name="Zhang B."/>
            <person name="Ji P."/>
            <person name="Sakyi L.B."/>
            <person name="Cui X."/>
            <person name="Yuan T."/>
            <person name="Jiang B."/>
            <person name="Yang W."/>
            <person name="Lam T.T.-Y."/>
            <person name="Chang Q."/>
            <person name="Ding S."/>
            <person name="Wang X."/>
            <person name="Zhu J."/>
            <person name="Ruan X."/>
            <person name="Zhao L."/>
            <person name="Wei J."/>
            <person name="Que T."/>
            <person name="Du C."/>
            <person name="Cheng J."/>
            <person name="Dai P."/>
            <person name="Han X."/>
            <person name="Huang E."/>
            <person name="Gao Y."/>
            <person name="Liu J."/>
            <person name="Shao H."/>
            <person name="Ye R."/>
            <person name="Li L."/>
            <person name="Wei W."/>
            <person name="Wang X."/>
            <person name="Wang C."/>
            <person name="Yang T."/>
            <person name="Huo Q."/>
            <person name="Li W."/>
            <person name="Guo W."/>
            <person name="Chen H."/>
            <person name="Zhou L."/>
            <person name="Ni X."/>
            <person name="Tian J."/>
            <person name="Zhou Y."/>
            <person name="Sheng Y."/>
            <person name="Liu T."/>
            <person name="Pan Y."/>
            <person name="Xia L."/>
            <person name="Li J."/>
            <person name="Zhao F."/>
            <person name="Cao W."/>
        </authorList>
    </citation>
    <scope>NUCLEOTIDE SEQUENCE</scope>
    <source>
        <strain evidence="1">Dsil-2018</strain>
    </source>
</reference>
<organism evidence="1 2">
    <name type="scientific">Dermacentor silvarum</name>
    <name type="common">Tick</name>
    <dbReference type="NCBI Taxonomy" id="543639"/>
    <lineage>
        <taxon>Eukaryota</taxon>
        <taxon>Metazoa</taxon>
        <taxon>Ecdysozoa</taxon>
        <taxon>Arthropoda</taxon>
        <taxon>Chelicerata</taxon>
        <taxon>Arachnida</taxon>
        <taxon>Acari</taxon>
        <taxon>Parasitiformes</taxon>
        <taxon>Ixodida</taxon>
        <taxon>Ixodoidea</taxon>
        <taxon>Ixodidae</taxon>
        <taxon>Rhipicephalinae</taxon>
        <taxon>Dermacentor</taxon>
    </lineage>
</organism>